<evidence type="ECO:0000256" key="1">
    <source>
        <dbReference type="ARBA" id="ARBA00006479"/>
    </source>
</evidence>
<dbReference type="Pfam" id="PF00480">
    <property type="entry name" value="ROK"/>
    <property type="match status" value="1"/>
</dbReference>
<dbReference type="Gene3D" id="1.10.10.10">
    <property type="entry name" value="Winged helix-like DNA-binding domain superfamily/Winged helix DNA-binding domain"/>
    <property type="match status" value="1"/>
</dbReference>
<name>A0ABW2H3X0_9ACTN</name>
<comment type="caution">
    <text evidence="2">The sequence shown here is derived from an EMBL/GenBank/DDBJ whole genome shotgun (WGS) entry which is preliminary data.</text>
</comment>
<dbReference type="EMBL" id="JBHTAC010000033">
    <property type="protein sequence ID" value="MFC7245993.1"/>
    <property type="molecule type" value="Genomic_DNA"/>
</dbReference>
<dbReference type="RefSeq" id="WP_376808863.1">
    <property type="nucleotide sequence ID" value="NZ_JBHTAC010000033.1"/>
</dbReference>
<dbReference type="Gene3D" id="3.30.420.40">
    <property type="match status" value="2"/>
</dbReference>
<keyword evidence="3" id="KW-1185">Reference proteome</keyword>
<proteinExistence type="inferred from homology"/>
<dbReference type="InterPro" id="IPR000600">
    <property type="entry name" value="ROK"/>
</dbReference>
<dbReference type="InterPro" id="IPR043129">
    <property type="entry name" value="ATPase_NBD"/>
</dbReference>
<dbReference type="Proteomes" id="UP001596392">
    <property type="component" value="Unassembled WGS sequence"/>
</dbReference>
<protein>
    <submittedName>
        <fullName evidence="2">ROK family transcriptional regulator</fullName>
    </submittedName>
</protein>
<evidence type="ECO:0000313" key="3">
    <source>
        <dbReference type="Proteomes" id="UP001596392"/>
    </source>
</evidence>
<reference evidence="3" key="1">
    <citation type="journal article" date="2019" name="Int. J. Syst. Evol. Microbiol.">
        <title>The Global Catalogue of Microorganisms (GCM) 10K type strain sequencing project: providing services to taxonomists for standard genome sequencing and annotation.</title>
        <authorList>
            <consortium name="The Broad Institute Genomics Platform"/>
            <consortium name="The Broad Institute Genome Sequencing Center for Infectious Disease"/>
            <person name="Wu L."/>
            <person name="Ma J."/>
        </authorList>
    </citation>
    <scope>NUCLEOTIDE SEQUENCE [LARGE SCALE GENOMIC DNA]</scope>
    <source>
        <strain evidence="3">CGMCC 1.9106</strain>
    </source>
</reference>
<gene>
    <name evidence="2" type="ORF">ACFQO7_26240</name>
</gene>
<organism evidence="2 3">
    <name type="scientific">Catellatospora aurea</name>
    <dbReference type="NCBI Taxonomy" id="1337874"/>
    <lineage>
        <taxon>Bacteria</taxon>
        <taxon>Bacillati</taxon>
        <taxon>Actinomycetota</taxon>
        <taxon>Actinomycetes</taxon>
        <taxon>Micromonosporales</taxon>
        <taxon>Micromonosporaceae</taxon>
        <taxon>Catellatospora</taxon>
    </lineage>
</organism>
<accession>A0ABW2H3X0</accession>
<dbReference type="CDD" id="cd00090">
    <property type="entry name" value="HTH_ARSR"/>
    <property type="match status" value="1"/>
</dbReference>
<sequence>MTRPAGSSKLLRAMNERAVLAHLLDRGPLTRGALRELTGLSKPTTSDVLRSLTDAGLTMVVGRSSGGPGPNAEIYSANPTAGFAVAVCIREVSEIPGPSLIAAVIDAGGVVHARIEDSVDLTTLDPVDAISDTVIRVVGQAGVEAAAVRHVQLGVPGSYDAASGVIHYIDVPGFDRPGLVGRIAARLGTVVEVENDVNLAAIAERAHGVAAGGAGFTLFWLGDGLGLAIDLGGTLLRGARGGAGEIGYVPVSLPTVRPPADLQSLIGGPAVVALAAEHGIAAATPGAAITTAVASADSRAGRFLDAVAARIALGLAAVAGVLDPPLIVLAGEVAQAGGEALAQRVRAALPGTTPLDITIAVTEVTEDAVLLGALDAGWRAVRESLIDNQRTAMRAD</sequence>
<evidence type="ECO:0000313" key="2">
    <source>
        <dbReference type="EMBL" id="MFC7245993.1"/>
    </source>
</evidence>
<dbReference type="SUPFAM" id="SSF53067">
    <property type="entry name" value="Actin-like ATPase domain"/>
    <property type="match status" value="1"/>
</dbReference>
<dbReference type="SUPFAM" id="SSF46785">
    <property type="entry name" value="Winged helix' DNA-binding domain"/>
    <property type="match status" value="1"/>
</dbReference>
<comment type="similarity">
    <text evidence="1">Belongs to the ROK (NagC/XylR) family.</text>
</comment>
<dbReference type="InterPro" id="IPR036388">
    <property type="entry name" value="WH-like_DNA-bd_sf"/>
</dbReference>
<dbReference type="InterPro" id="IPR036390">
    <property type="entry name" value="WH_DNA-bd_sf"/>
</dbReference>
<dbReference type="InterPro" id="IPR011991">
    <property type="entry name" value="ArsR-like_HTH"/>
</dbReference>
<dbReference type="PANTHER" id="PTHR18964">
    <property type="entry name" value="ROK (REPRESSOR, ORF, KINASE) FAMILY"/>
    <property type="match status" value="1"/>
</dbReference>
<dbReference type="PANTHER" id="PTHR18964:SF149">
    <property type="entry name" value="BIFUNCTIONAL UDP-N-ACETYLGLUCOSAMINE 2-EPIMERASE_N-ACETYLMANNOSAMINE KINASE"/>
    <property type="match status" value="1"/>
</dbReference>